<evidence type="ECO:0000313" key="15">
    <source>
        <dbReference type="Proteomes" id="UP000002881"/>
    </source>
</evidence>
<dbReference type="Gene3D" id="1.25.40.80">
    <property type="match status" value="1"/>
</dbReference>
<gene>
    <name evidence="14" type="ORF">Theba_0504</name>
</gene>
<dbReference type="GO" id="GO:0003677">
    <property type="term" value="F:DNA binding"/>
    <property type="evidence" value="ECO:0007669"/>
    <property type="project" value="UniProtKB-KW"/>
</dbReference>
<dbReference type="KEGG" id="mpg:Theba_0504"/>
<evidence type="ECO:0000313" key="14">
    <source>
        <dbReference type="EMBL" id="AFK06230.1"/>
    </source>
</evidence>
<evidence type="ECO:0000256" key="10">
    <source>
        <dbReference type="ARBA" id="ARBA00023239"/>
    </source>
</evidence>
<keyword evidence="10 14" id="KW-0456">Lyase</keyword>
<dbReference type="EMBL" id="CP003532">
    <property type="protein sequence ID" value="AFK06230.1"/>
    <property type="molecule type" value="Genomic_DNA"/>
</dbReference>
<dbReference type="InterPro" id="IPR036155">
    <property type="entry name" value="Crypto/Photolyase_N_sf"/>
</dbReference>
<evidence type="ECO:0000256" key="6">
    <source>
        <dbReference type="ARBA" id="ARBA00022763"/>
    </source>
</evidence>
<dbReference type="HOGENOM" id="CLU_026342_2_1_0"/>
<dbReference type="InterPro" id="IPR006050">
    <property type="entry name" value="DNA_photolyase_N"/>
</dbReference>
<comment type="cofactor">
    <cofactor evidence="1">
        <name>FAD</name>
        <dbReference type="ChEBI" id="CHEBI:57692"/>
    </cofactor>
</comment>
<organism evidence="14 15">
    <name type="scientific">Mesotoga prima MesG1.Ag.4.2</name>
    <dbReference type="NCBI Taxonomy" id="660470"/>
    <lineage>
        <taxon>Bacteria</taxon>
        <taxon>Thermotogati</taxon>
        <taxon>Thermotogota</taxon>
        <taxon>Thermotogae</taxon>
        <taxon>Kosmotogales</taxon>
        <taxon>Kosmotogaceae</taxon>
        <taxon>Mesotoga</taxon>
    </lineage>
</organism>
<dbReference type="STRING" id="660470.Theba_0504"/>
<feature type="domain" description="Photolyase/cryptochrome alpha/beta" evidence="13">
    <location>
        <begin position="18"/>
        <end position="146"/>
    </location>
</feature>
<dbReference type="PANTHER" id="PTHR10211:SF0">
    <property type="entry name" value="DEOXYRIBODIPYRIMIDINE PHOTO-LYASE"/>
    <property type="match status" value="1"/>
</dbReference>
<dbReference type="Gene3D" id="1.10.579.10">
    <property type="entry name" value="DNA Cyclobutane Dipyrimidine Photolyase, subunit A, domain 3"/>
    <property type="match status" value="1"/>
</dbReference>
<comment type="similarity">
    <text evidence="2">Belongs to the DNA photolyase class-2 family.</text>
</comment>
<evidence type="ECO:0000256" key="1">
    <source>
        <dbReference type="ARBA" id="ARBA00001974"/>
    </source>
</evidence>
<evidence type="ECO:0000259" key="13">
    <source>
        <dbReference type="PROSITE" id="PS51645"/>
    </source>
</evidence>
<evidence type="ECO:0000256" key="8">
    <source>
        <dbReference type="ARBA" id="ARBA00023125"/>
    </source>
</evidence>
<dbReference type="PROSITE" id="PS51645">
    <property type="entry name" value="PHR_CRY_ALPHA_BETA"/>
    <property type="match status" value="1"/>
</dbReference>
<dbReference type="AlphaFoldDB" id="I2F2S7"/>
<dbReference type="PANTHER" id="PTHR10211">
    <property type="entry name" value="DEOXYRIBODIPYRIMIDINE PHOTOLYASE"/>
    <property type="match status" value="1"/>
</dbReference>
<comment type="catalytic activity">
    <reaction evidence="12">
        <text>cyclobutadipyrimidine (in DNA) = 2 pyrimidine residues (in DNA).</text>
        <dbReference type="EC" id="4.1.99.3"/>
    </reaction>
</comment>
<evidence type="ECO:0000256" key="4">
    <source>
        <dbReference type="ARBA" id="ARBA00014046"/>
    </source>
</evidence>
<evidence type="ECO:0000256" key="11">
    <source>
        <dbReference type="ARBA" id="ARBA00031671"/>
    </source>
</evidence>
<evidence type="ECO:0000256" key="7">
    <source>
        <dbReference type="ARBA" id="ARBA00022827"/>
    </source>
</evidence>
<evidence type="ECO:0000256" key="5">
    <source>
        <dbReference type="ARBA" id="ARBA00022630"/>
    </source>
</evidence>
<evidence type="ECO:0000256" key="12">
    <source>
        <dbReference type="ARBA" id="ARBA00033999"/>
    </source>
</evidence>
<dbReference type="InterPro" id="IPR052219">
    <property type="entry name" value="Photolyase_Class-2"/>
</dbReference>
<dbReference type="Gene3D" id="3.40.50.620">
    <property type="entry name" value="HUPs"/>
    <property type="match status" value="1"/>
</dbReference>
<name>I2F2S7_9BACT</name>
<dbReference type="RefSeq" id="WP_014730337.1">
    <property type="nucleotide sequence ID" value="NC_017934.1"/>
</dbReference>
<keyword evidence="8" id="KW-0238">DNA-binding</keyword>
<dbReference type="GeneID" id="87106355"/>
<sequence>MRADRAHKLNKSNDRRGNFVLYWMQASQRTEENHALELAKQEAKELDVPLAVLFVLNANYPSGNLRSFSFMFDGLRDVKSELEEQGIRFVIFKGDPVDIVPKVSKRCALVVTDVGYLRHQIDWRKRIAEKLECPFLSVESNVVVPVRTASCKEEYSAATFRKKVMKHFAEFVNDFEAVELRSRASLAEFEGATGIEDVDLSDLDQSVSVVSDFHGGQKEAKRRLEVFLSKNLDRFEEERNDPNSGCLSEMSPFLHFGHISPSYIARRVIDSCSKGKNAYIEELVVRRELGVNFVFYNSKYDSFEALPQWAQKTLNEHRKDKRVRSFSLSELESGKTDDPYWNAAQKEMSLTGKMHGYMRMYWGKKLLEWSSDPESAICSAIYLNDKYELDGRDPNGYAGILWCFGKHDRAWSEREIYGKVRYMNSNGLKRKFDIDSYVKRIDNLSFDRK</sequence>
<dbReference type="FunFam" id="1.10.579.10:FF:000002">
    <property type="entry name" value="Deoxyribodipyrimidine photolyase"/>
    <property type="match status" value="1"/>
</dbReference>
<dbReference type="InterPro" id="IPR014729">
    <property type="entry name" value="Rossmann-like_a/b/a_fold"/>
</dbReference>
<keyword evidence="7" id="KW-0274">FAD</keyword>
<dbReference type="SUPFAM" id="SSF52425">
    <property type="entry name" value="Cryptochrome/photolyase, N-terminal domain"/>
    <property type="match status" value="1"/>
</dbReference>
<keyword evidence="6" id="KW-0227">DNA damage</keyword>
<evidence type="ECO:0000256" key="3">
    <source>
        <dbReference type="ARBA" id="ARBA00013149"/>
    </source>
</evidence>
<keyword evidence="9" id="KW-0234">DNA repair</keyword>
<dbReference type="eggNOG" id="COG0415">
    <property type="taxonomic scope" value="Bacteria"/>
</dbReference>
<reference evidence="14 15" key="1">
    <citation type="journal article" date="2012" name="Genome Biol. Evol.">
        <title>Genome Sequence of the Mesophilic Thermotogales Bacterium Mesotoga prima MesG1.Ag.4.2 Reveals the Largest Thermotogales Genome To Date.</title>
        <authorList>
            <person name="Zhaxybayeva O."/>
            <person name="Swithers K.S."/>
            <person name="Foght J."/>
            <person name="Green A.G."/>
            <person name="Bruce D."/>
            <person name="Detter C."/>
            <person name="Han S."/>
            <person name="Teshima H."/>
            <person name="Han J."/>
            <person name="Woyke T."/>
            <person name="Pitluck S."/>
            <person name="Nolan M."/>
            <person name="Ivanova N."/>
            <person name="Pati A."/>
            <person name="Land M.L."/>
            <person name="Dlutek M."/>
            <person name="Doolittle W.F."/>
            <person name="Noll K.M."/>
            <person name="Nesbo C.L."/>
        </authorList>
    </citation>
    <scope>NUCLEOTIDE SEQUENCE [LARGE SCALE GENOMIC DNA]</scope>
    <source>
        <strain evidence="15">mesG1.Ag.4.2</strain>
    </source>
</reference>
<dbReference type="Pfam" id="PF00875">
    <property type="entry name" value="DNA_photolyase"/>
    <property type="match status" value="1"/>
</dbReference>
<evidence type="ECO:0000256" key="2">
    <source>
        <dbReference type="ARBA" id="ARBA00006409"/>
    </source>
</evidence>
<dbReference type="Proteomes" id="UP000002881">
    <property type="component" value="Chromosome"/>
</dbReference>
<proteinExistence type="inferred from homology"/>
<accession>I2F2S7</accession>
<evidence type="ECO:0000256" key="9">
    <source>
        <dbReference type="ARBA" id="ARBA00023204"/>
    </source>
</evidence>
<dbReference type="GO" id="GO:0003904">
    <property type="term" value="F:deoxyribodipyrimidine photo-lyase activity"/>
    <property type="evidence" value="ECO:0007669"/>
    <property type="project" value="UniProtKB-EC"/>
</dbReference>
<dbReference type="GO" id="GO:0000719">
    <property type="term" value="P:photoreactive repair"/>
    <property type="evidence" value="ECO:0007669"/>
    <property type="project" value="TreeGrafter"/>
</dbReference>
<keyword evidence="5" id="KW-0285">Flavoprotein</keyword>
<dbReference type="SUPFAM" id="SSF48173">
    <property type="entry name" value="Cryptochrome/photolyase FAD-binding domain"/>
    <property type="match status" value="1"/>
</dbReference>
<keyword evidence="15" id="KW-1185">Reference proteome</keyword>
<dbReference type="InterPro" id="IPR036134">
    <property type="entry name" value="Crypto/Photolyase_FAD-like_sf"/>
</dbReference>
<protein>
    <recommendedName>
        <fullName evidence="4">Deoxyribodipyrimidine photo-lyase</fullName>
        <ecNumber evidence="3">4.1.99.3</ecNumber>
    </recommendedName>
    <alternativeName>
        <fullName evidence="11">DNA photolyase</fullName>
    </alternativeName>
</protein>
<dbReference type="EC" id="4.1.99.3" evidence="3"/>